<gene>
    <name evidence="2" type="ORF">PMAYCL1PPCAC_08844</name>
</gene>
<dbReference type="AlphaFoldDB" id="A0AAN4ZEU2"/>
<evidence type="ECO:0000313" key="2">
    <source>
        <dbReference type="EMBL" id="GMR38649.1"/>
    </source>
</evidence>
<feature type="region of interest" description="Disordered" evidence="1">
    <location>
        <begin position="39"/>
        <end position="92"/>
    </location>
</feature>
<sequence>SNPVAVSKPIDVQKLVQAEAQLLNQTLSQVEHTLTKDIEMTNATSSTSCPVPRPIDDWPPEYQSSPRNIVEKPSIRMQTEIPETEGHDDKEDLKRGIREYEQELADALKTIFGKEDTATKMKERIRELEKILIEV</sequence>
<accession>A0AAN4ZEU2</accession>
<dbReference type="Proteomes" id="UP001328107">
    <property type="component" value="Unassembled WGS sequence"/>
</dbReference>
<evidence type="ECO:0000313" key="3">
    <source>
        <dbReference type="Proteomes" id="UP001328107"/>
    </source>
</evidence>
<dbReference type="EMBL" id="BTRK01000002">
    <property type="protein sequence ID" value="GMR38649.1"/>
    <property type="molecule type" value="Genomic_DNA"/>
</dbReference>
<keyword evidence="3" id="KW-1185">Reference proteome</keyword>
<protein>
    <submittedName>
        <fullName evidence="2">Uncharacterized protein</fullName>
    </submittedName>
</protein>
<name>A0AAN4ZEU2_9BILA</name>
<comment type="caution">
    <text evidence="2">The sequence shown here is derived from an EMBL/GenBank/DDBJ whole genome shotgun (WGS) entry which is preliminary data.</text>
</comment>
<proteinExistence type="predicted"/>
<reference evidence="3" key="1">
    <citation type="submission" date="2022-10" db="EMBL/GenBank/DDBJ databases">
        <title>Genome assembly of Pristionchus species.</title>
        <authorList>
            <person name="Yoshida K."/>
            <person name="Sommer R.J."/>
        </authorList>
    </citation>
    <scope>NUCLEOTIDE SEQUENCE [LARGE SCALE GENOMIC DNA]</scope>
    <source>
        <strain evidence="3">RS5460</strain>
    </source>
</reference>
<feature type="non-terminal residue" evidence="2">
    <location>
        <position position="1"/>
    </location>
</feature>
<evidence type="ECO:0000256" key="1">
    <source>
        <dbReference type="SAM" id="MobiDB-lite"/>
    </source>
</evidence>
<organism evidence="2 3">
    <name type="scientific">Pristionchus mayeri</name>
    <dbReference type="NCBI Taxonomy" id="1317129"/>
    <lineage>
        <taxon>Eukaryota</taxon>
        <taxon>Metazoa</taxon>
        <taxon>Ecdysozoa</taxon>
        <taxon>Nematoda</taxon>
        <taxon>Chromadorea</taxon>
        <taxon>Rhabditida</taxon>
        <taxon>Rhabditina</taxon>
        <taxon>Diplogasteromorpha</taxon>
        <taxon>Diplogasteroidea</taxon>
        <taxon>Neodiplogasteridae</taxon>
        <taxon>Pristionchus</taxon>
    </lineage>
</organism>